<feature type="compositionally biased region" description="Basic residues" evidence="1">
    <location>
        <begin position="523"/>
        <end position="552"/>
    </location>
</feature>
<feature type="compositionally biased region" description="Polar residues" evidence="1">
    <location>
        <begin position="798"/>
        <end position="815"/>
    </location>
</feature>
<proteinExistence type="predicted"/>
<feature type="region of interest" description="Disordered" evidence="1">
    <location>
        <begin position="466"/>
        <end position="895"/>
    </location>
</feature>
<name>A0ABN9PVA2_9DINO</name>
<comment type="caution">
    <text evidence="2">The sequence shown here is derived from an EMBL/GenBank/DDBJ whole genome shotgun (WGS) entry which is preliminary data.</text>
</comment>
<dbReference type="Proteomes" id="UP001189429">
    <property type="component" value="Unassembled WGS sequence"/>
</dbReference>
<accession>A0ABN9PVA2</accession>
<organism evidence="2 3">
    <name type="scientific">Prorocentrum cordatum</name>
    <dbReference type="NCBI Taxonomy" id="2364126"/>
    <lineage>
        <taxon>Eukaryota</taxon>
        <taxon>Sar</taxon>
        <taxon>Alveolata</taxon>
        <taxon>Dinophyceae</taxon>
        <taxon>Prorocentrales</taxon>
        <taxon>Prorocentraceae</taxon>
        <taxon>Prorocentrum</taxon>
    </lineage>
</organism>
<feature type="compositionally biased region" description="Low complexity" evidence="1">
    <location>
        <begin position="495"/>
        <end position="506"/>
    </location>
</feature>
<feature type="compositionally biased region" description="Polar residues" evidence="1">
    <location>
        <begin position="192"/>
        <end position="211"/>
    </location>
</feature>
<feature type="compositionally biased region" description="Basic residues" evidence="1">
    <location>
        <begin position="744"/>
        <end position="754"/>
    </location>
</feature>
<feature type="region of interest" description="Disordered" evidence="1">
    <location>
        <begin position="317"/>
        <end position="350"/>
    </location>
</feature>
<dbReference type="EMBL" id="CAUYUJ010001359">
    <property type="protein sequence ID" value="CAK0795525.1"/>
    <property type="molecule type" value="Genomic_DNA"/>
</dbReference>
<feature type="compositionally biased region" description="Basic residues" evidence="1">
    <location>
        <begin position="572"/>
        <end position="587"/>
    </location>
</feature>
<evidence type="ECO:0000256" key="1">
    <source>
        <dbReference type="SAM" id="MobiDB-lite"/>
    </source>
</evidence>
<feature type="compositionally biased region" description="Basic residues" evidence="1">
    <location>
        <begin position="762"/>
        <end position="775"/>
    </location>
</feature>
<reference evidence="2" key="1">
    <citation type="submission" date="2023-10" db="EMBL/GenBank/DDBJ databases">
        <authorList>
            <person name="Chen Y."/>
            <person name="Shah S."/>
            <person name="Dougan E. K."/>
            <person name="Thang M."/>
            <person name="Chan C."/>
        </authorList>
    </citation>
    <scope>NUCLEOTIDE SEQUENCE [LARGE SCALE GENOMIC DNA]</scope>
</reference>
<feature type="compositionally biased region" description="Basic and acidic residues" evidence="1">
    <location>
        <begin position="466"/>
        <end position="476"/>
    </location>
</feature>
<feature type="compositionally biased region" description="Low complexity" evidence="1">
    <location>
        <begin position="817"/>
        <end position="840"/>
    </location>
</feature>
<feature type="compositionally biased region" description="Low complexity" evidence="1">
    <location>
        <begin position="653"/>
        <end position="674"/>
    </location>
</feature>
<gene>
    <name evidence="2" type="ORF">PCOR1329_LOCUS5183</name>
</gene>
<evidence type="ECO:0000313" key="3">
    <source>
        <dbReference type="Proteomes" id="UP001189429"/>
    </source>
</evidence>
<feature type="region of interest" description="Disordered" evidence="1">
    <location>
        <begin position="182"/>
        <end position="211"/>
    </location>
</feature>
<protein>
    <submittedName>
        <fullName evidence="2">Uncharacterized protein</fullName>
    </submittedName>
</protein>
<keyword evidence="3" id="KW-1185">Reference proteome</keyword>
<feature type="compositionally biased region" description="Basic and acidic residues" evidence="1">
    <location>
        <begin position="562"/>
        <end position="571"/>
    </location>
</feature>
<feature type="compositionally biased region" description="Basic residues" evidence="1">
    <location>
        <begin position="596"/>
        <end position="625"/>
    </location>
</feature>
<feature type="compositionally biased region" description="Basic and acidic residues" evidence="1">
    <location>
        <begin position="685"/>
        <end position="743"/>
    </location>
</feature>
<sequence length="895" mass="99728">MESSWAPKTRIGAPARAGEVEAEGCQDLQPGSVCYNAVTWLRTQGIKKHPAWYPEVTADSIQEEVQERLHSLGRGDCPKPCQRGAGELLAGRDRAGYQRVQLADGDKVLEVTVEGRQVVSEAYRIPEPASCADTVEGEWCHTSILWLKSTGLAKHPKWYPELTQKSSIADFQAVLHKQHKMSCPRPCRGQERNATAGSQDEQGPSTTTYPFRAHTTSCEHAEEASHCYRAITKVMDFDFWRHPEAYPGLTNHSSRDDIQEHLYQRGDNVCGWPCPRQIKETRRVLKRVSDMTPDELSRFMDKSWDGYVDSDQYDEYEPVQTIDKRPPATEEQEPDANESAPEQEEEEVAHRHLAIVKSTKSRLAADGLADECRDTRVGELCYEAVTWAQEVGIHDRPNWYPGLSLKSTFMDFQEFLHKTKGSLCEMPCGTSKDAARVADADAARASDAAAGPDADADGEIADAYEEKWESEREGRRRPPPMAPVPAPAAEEAEAAAEGAESTSEVAAPEEANSTAEESGRPSAPRRGRPRRSPPRRCRRRASPRRRRRRRPMPRGSCRSRPTRREPTDSRRTPPRRRWRRRPMRRGSCRSWLTRRGPTRSRRTSTRNRCRTSTRGGRRHERRTHPHPQEAQGAAEEALPSASADAEEGPAPQPEAATVQAGAAAEQAAEQPAGGLYAEANATETQRLRDEHAQLMEEHARLQEEHTRLKEVLEAKRLKEEHERLKEEHERLKEEHERLKDSRRGRSRTPQRCRRQSQSPPLWRRRPAPRTTRCRRSTGTGGRILGEAQGTAPAAMQNAEGQDSTSDAQPAAQTLSDAAAAEELAPQPLSDAAAAAELAEPGTSEVLLPEIDMGGQESESPFLVMEPANQTVAAAEEVNSTAGEPPAQLADARQDA</sequence>
<feature type="compositionally biased region" description="Acidic residues" evidence="1">
    <location>
        <begin position="330"/>
        <end position="347"/>
    </location>
</feature>
<evidence type="ECO:0000313" key="2">
    <source>
        <dbReference type="EMBL" id="CAK0795525.1"/>
    </source>
</evidence>
<feature type="compositionally biased region" description="Polar residues" evidence="1">
    <location>
        <begin position="867"/>
        <end position="881"/>
    </location>
</feature>